<dbReference type="Gene3D" id="3.40.225.10">
    <property type="entry name" value="Class II aldolase/adducin N-terminal domain"/>
    <property type="match status" value="1"/>
</dbReference>
<dbReference type="InterPro" id="IPR036409">
    <property type="entry name" value="Aldolase_II/adducin_N_sf"/>
</dbReference>
<evidence type="ECO:0000259" key="3">
    <source>
        <dbReference type="SMART" id="SM01007"/>
    </source>
</evidence>
<dbReference type="PANTHER" id="PTHR22789:SF0">
    <property type="entry name" value="3-OXO-TETRONATE 4-PHOSPHATE DECARBOXYLASE-RELATED"/>
    <property type="match status" value="1"/>
</dbReference>
<evidence type="ECO:0000256" key="1">
    <source>
        <dbReference type="ARBA" id="ARBA00022723"/>
    </source>
</evidence>
<gene>
    <name evidence="4" type="ORF">NK118_09030</name>
</gene>
<protein>
    <submittedName>
        <fullName evidence="4">Class II aldolase/adducin family protein</fullName>
    </submittedName>
</protein>
<dbReference type="InterPro" id="IPR050197">
    <property type="entry name" value="Aldolase_class_II_sugar_metab"/>
</dbReference>
<keyword evidence="1" id="KW-0479">Metal-binding</keyword>
<sequence>MNKKDAYKIKLFQDEVARGIHRAYEGGFLANEELGEVSVRDGESGYVFISIKPGTFYVSDPTDYHGSDMAVVTAEGDLVTEVTPPSEFLDLHLAVYRARPDVNAILHSYPVFSSLWAQRKENIPYVLAEQIEASTAVECVTMAPSKSEEYFAEVTKKLKQEACVLMYDFGALAVADNIDNAINNLAWIESVTKKYIMAEKLGEPIKIG</sequence>
<organism evidence="4 5">
    <name type="scientific">Ohessyouella blattaphilus</name>
    <dbReference type="NCBI Taxonomy" id="2949333"/>
    <lineage>
        <taxon>Bacteria</taxon>
        <taxon>Bacillati</taxon>
        <taxon>Bacillota</taxon>
        <taxon>Clostridia</taxon>
        <taxon>Lachnospirales</taxon>
        <taxon>Lachnospiraceae</taxon>
        <taxon>Ohessyouella</taxon>
    </lineage>
</organism>
<keyword evidence="5" id="KW-1185">Reference proteome</keyword>
<name>A0ABT1EI71_9FIRM</name>
<dbReference type="PANTHER" id="PTHR22789">
    <property type="entry name" value="FUCULOSE PHOSPHATE ALDOLASE"/>
    <property type="match status" value="1"/>
</dbReference>
<dbReference type="Pfam" id="PF00596">
    <property type="entry name" value="Aldolase_II"/>
    <property type="match status" value="1"/>
</dbReference>
<evidence type="ECO:0000313" key="4">
    <source>
        <dbReference type="EMBL" id="MCP1110394.1"/>
    </source>
</evidence>
<comment type="caution">
    <text evidence="4">The sequence shown here is derived from an EMBL/GenBank/DDBJ whole genome shotgun (WGS) entry which is preliminary data.</text>
</comment>
<dbReference type="SMART" id="SM01007">
    <property type="entry name" value="Aldolase_II"/>
    <property type="match status" value="1"/>
</dbReference>
<feature type="domain" description="Class II aldolase/adducin N-terminal" evidence="3">
    <location>
        <begin position="32"/>
        <end position="196"/>
    </location>
</feature>
<dbReference type="InterPro" id="IPR001303">
    <property type="entry name" value="Aldolase_II/adducin_N"/>
</dbReference>
<dbReference type="SUPFAM" id="SSF53639">
    <property type="entry name" value="AraD/HMP-PK domain-like"/>
    <property type="match status" value="1"/>
</dbReference>
<dbReference type="RefSeq" id="WP_262069275.1">
    <property type="nucleotide sequence ID" value="NZ_JAMXOC010000012.1"/>
</dbReference>
<evidence type="ECO:0000313" key="5">
    <source>
        <dbReference type="Proteomes" id="UP001523565"/>
    </source>
</evidence>
<proteinExistence type="predicted"/>
<dbReference type="Proteomes" id="UP001523565">
    <property type="component" value="Unassembled WGS sequence"/>
</dbReference>
<reference evidence="4 5" key="1">
    <citation type="journal article" date="2022" name="Genome Biol. Evol.">
        <title>Host diet, physiology and behaviors set the stage for Lachnospiraceae cladogenesis.</title>
        <authorList>
            <person name="Vera-Ponce De Leon A."/>
            <person name="Schneider M."/>
            <person name="Jahnes B.C."/>
            <person name="Sadowski V."/>
            <person name="Camuy-Velez L.A."/>
            <person name="Duan J."/>
            <person name="Sabree Z.L."/>
        </authorList>
    </citation>
    <scope>NUCLEOTIDE SEQUENCE [LARGE SCALE GENOMIC DNA]</scope>
    <source>
        <strain evidence="4 5">PAL227</strain>
    </source>
</reference>
<dbReference type="EMBL" id="JAMZFV010000012">
    <property type="protein sequence ID" value="MCP1110394.1"/>
    <property type="molecule type" value="Genomic_DNA"/>
</dbReference>
<keyword evidence="2" id="KW-0456">Lyase</keyword>
<evidence type="ECO:0000256" key="2">
    <source>
        <dbReference type="ARBA" id="ARBA00023239"/>
    </source>
</evidence>
<accession>A0ABT1EI71</accession>